<organism evidence="1 2">
    <name type="scientific">Nocardioides anomalus</name>
    <dbReference type="NCBI Taxonomy" id="2712223"/>
    <lineage>
        <taxon>Bacteria</taxon>
        <taxon>Bacillati</taxon>
        <taxon>Actinomycetota</taxon>
        <taxon>Actinomycetes</taxon>
        <taxon>Propionibacteriales</taxon>
        <taxon>Nocardioidaceae</taxon>
        <taxon>Nocardioides</taxon>
    </lineage>
</organism>
<evidence type="ECO:0000313" key="2">
    <source>
        <dbReference type="Proteomes" id="UP000502996"/>
    </source>
</evidence>
<name>A0A6G6WG00_9ACTN</name>
<reference evidence="1 2" key="1">
    <citation type="submission" date="2020-02" db="EMBL/GenBank/DDBJ databases">
        <title>Full genome sequence of Nocardioides sp. R-3366.</title>
        <authorList>
            <person name="Im W.-T."/>
        </authorList>
    </citation>
    <scope>NUCLEOTIDE SEQUENCE [LARGE SCALE GENOMIC DNA]</scope>
    <source>
        <strain evidence="1 2">R-3366</strain>
    </source>
</reference>
<proteinExistence type="predicted"/>
<dbReference type="Proteomes" id="UP000502996">
    <property type="component" value="Chromosome"/>
</dbReference>
<dbReference type="KEGG" id="nano:G5V58_16360"/>
<accession>A0A6G6WG00</accession>
<keyword evidence="2" id="KW-1185">Reference proteome</keyword>
<dbReference type="RefSeq" id="WP_165234995.1">
    <property type="nucleotide sequence ID" value="NZ_CP049257.1"/>
</dbReference>
<sequence length="82" mass="9197">MKLSNFGDKLGVTRQQGYAIIWDTNMKDDDRAYFCKKNASGSVVYQGLSARALELGRSWLADSSNDLVDVTVRYNRRNSTAS</sequence>
<dbReference type="AlphaFoldDB" id="A0A6G6WG00"/>
<dbReference type="EMBL" id="CP049257">
    <property type="protein sequence ID" value="QIG44136.1"/>
    <property type="molecule type" value="Genomic_DNA"/>
</dbReference>
<protein>
    <submittedName>
        <fullName evidence="1">Uncharacterized protein</fullName>
    </submittedName>
</protein>
<gene>
    <name evidence="1" type="ORF">G5V58_16360</name>
</gene>
<evidence type="ECO:0000313" key="1">
    <source>
        <dbReference type="EMBL" id="QIG44136.1"/>
    </source>
</evidence>